<evidence type="ECO:0000256" key="5">
    <source>
        <dbReference type="ARBA" id="ARBA00022862"/>
    </source>
</evidence>
<keyword evidence="6" id="KW-0560">Oxidoreductase</keyword>
<evidence type="ECO:0000259" key="14">
    <source>
        <dbReference type="PROSITE" id="PS51352"/>
    </source>
</evidence>
<evidence type="ECO:0000256" key="3">
    <source>
        <dbReference type="ARBA" id="ARBA00013017"/>
    </source>
</evidence>
<dbReference type="OrthoDB" id="9812811at2"/>
<dbReference type="GO" id="GO:0005737">
    <property type="term" value="C:cytoplasm"/>
    <property type="evidence" value="ECO:0007669"/>
    <property type="project" value="TreeGrafter"/>
</dbReference>
<dbReference type="GO" id="GO:0008379">
    <property type="term" value="F:thioredoxin peroxidase activity"/>
    <property type="evidence" value="ECO:0007669"/>
    <property type="project" value="TreeGrafter"/>
</dbReference>
<evidence type="ECO:0000256" key="6">
    <source>
        <dbReference type="ARBA" id="ARBA00023002"/>
    </source>
</evidence>
<accession>A0A7J5UMP1</accession>
<dbReference type="InterPro" id="IPR036249">
    <property type="entry name" value="Thioredoxin-like_sf"/>
</dbReference>
<protein>
    <recommendedName>
        <fullName evidence="3">thioredoxin-dependent peroxiredoxin</fullName>
        <ecNumber evidence="3">1.11.1.24</ecNumber>
    </recommendedName>
    <alternativeName>
        <fullName evidence="11">Bacterioferritin comigratory protein</fullName>
    </alternativeName>
    <alternativeName>
        <fullName evidence="9">Thioredoxin peroxidase</fullName>
    </alternativeName>
</protein>
<sequence length="165" mass="17333">MTRLQPATLAPDFTLPVAGGGEVSLADLLARGDRGVIVYFYPKAATPGCTTEACDFRDNLAALSGAGYAVVGISADPLEDLEAFAADQHLTFPLASDRDHAVAEAYGTWGPVTFGGRTFDAVHRSTFVVNPDGTLRSAQYDVDPVGHVAALRRDLGIDQPAPTQS</sequence>
<comment type="subunit">
    <text evidence="2">Monomer.</text>
</comment>
<comment type="similarity">
    <text evidence="10">Belongs to the peroxiredoxin family. BCP/PrxQ subfamily.</text>
</comment>
<evidence type="ECO:0000256" key="1">
    <source>
        <dbReference type="ARBA" id="ARBA00003330"/>
    </source>
</evidence>
<keyword evidence="8" id="KW-0676">Redox-active center</keyword>
<keyword evidence="7" id="KW-1015">Disulfide bond</keyword>
<comment type="function">
    <text evidence="1">Thiol-specific peroxidase that catalyzes the reduction of hydrogen peroxide and organic hydroperoxides to water and alcohols, respectively. Plays a role in cell protection against oxidative stress by detoxifying peroxides and as sensor of hydrogen peroxide-mediated signaling events.</text>
</comment>
<evidence type="ECO:0000256" key="9">
    <source>
        <dbReference type="ARBA" id="ARBA00032824"/>
    </source>
</evidence>
<dbReference type="InterPro" id="IPR000866">
    <property type="entry name" value="AhpC/TSA"/>
</dbReference>
<dbReference type="InterPro" id="IPR050924">
    <property type="entry name" value="Peroxiredoxin_BCP/PrxQ"/>
</dbReference>
<evidence type="ECO:0000313" key="16">
    <source>
        <dbReference type="Proteomes" id="UP000451860"/>
    </source>
</evidence>
<keyword evidence="4" id="KW-0575">Peroxidase</keyword>
<keyword evidence="5" id="KW-0049">Antioxidant</keyword>
<evidence type="ECO:0000256" key="4">
    <source>
        <dbReference type="ARBA" id="ARBA00022559"/>
    </source>
</evidence>
<dbReference type="GO" id="GO:0034599">
    <property type="term" value="P:cellular response to oxidative stress"/>
    <property type="evidence" value="ECO:0007669"/>
    <property type="project" value="TreeGrafter"/>
</dbReference>
<evidence type="ECO:0000256" key="12">
    <source>
        <dbReference type="ARBA" id="ARBA00049091"/>
    </source>
</evidence>
<dbReference type="EC" id="1.11.1.24" evidence="3"/>
<dbReference type="SUPFAM" id="SSF52833">
    <property type="entry name" value="Thioredoxin-like"/>
    <property type="match status" value="1"/>
</dbReference>
<comment type="catalytic activity">
    <reaction evidence="12">
        <text>a hydroperoxide + [thioredoxin]-dithiol = an alcohol + [thioredoxin]-disulfide + H2O</text>
        <dbReference type="Rhea" id="RHEA:62620"/>
        <dbReference type="Rhea" id="RHEA-COMP:10698"/>
        <dbReference type="Rhea" id="RHEA-COMP:10700"/>
        <dbReference type="ChEBI" id="CHEBI:15377"/>
        <dbReference type="ChEBI" id="CHEBI:29950"/>
        <dbReference type="ChEBI" id="CHEBI:30879"/>
        <dbReference type="ChEBI" id="CHEBI:35924"/>
        <dbReference type="ChEBI" id="CHEBI:50058"/>
        <dbReference type="EC" id="1.11.1.24"/>
    </reaction>
</comment>
<dbReference type="PANTHER" id="PTHR42801:SF4">
    <property type="entry name" value="AHPC_TSA FAMILY PROTEIN"/>
    <property type="match status" value="1"/>
</dbReference>
<gene>
    <name evidence="15" type="ORF">GB883_13075</name>
</gene>
<reference evidence="15 16" key="1">
    <citation type="submission" date="2019-10" db="EMBL/GenBank/DDBJ databases">
        <title>Georgenia wutianyii sp. nov. and Georgenia yuyongxinii sp. nov. isolated from plateau pika (Ochotona curzoniae) in the Qinghai-Tibet plateau of China.</title>
        <authorList>
            <person name="Tian Z."/>
        </authorList>
    </citation>
    <scope>NUCLEOTIDE SEQUENCE [LARGE SCALE GENOMIC DNA]</scope>
    <source>
        <strain evidence="15 16">DSM 21501</strain>
    </source>
</reference>
<comment type="caution">
    <text evidence="15">The sequence shown here is derived from an EMBL/GenBank/DDBJ whole genome shotgun (WGS) entry which is preliminary data.</text>
</comment>
<dbReference type="InterPro" id="IPR024706">
    <property type="entry name" value="Peroxiredoxin_AhpC-typ"/>
</dbReference>
<dbReference type="Pfam" id="PF00578">
    <property type="entry name" value="AhpC-TSA"/>
    <property type="match status" value="1"/>
</dbReference>
<dbReference type="Gene3D" id="3.40.30.10">
    <property type="entry name" value="Glutaredoxin"/>
    <property type="match status" value="1"/>
</dbReference>
<keyword evidence="16" id="KW-1185">Reference proteome</keyword>
<dbReference type="InterPro" id="IPR013766">
    <property type="entry name" value="Thioredoxin_domain"/>
</dbReference>
<dbReference type="EMBL" id="WHJE01000062">
    <property type="protein sequence ID" value="KAE8763646.1"/>
    <property type="molecule type" value="Genomic_DNA"/>
</dbReference>
<organism evidence="15 16">
    <name type="scientific">Georgenia thermotolerans</name>
    <dbReference type="NCBI Taxonomy" id="527326"/>
    <lineage>
        <taxon>Bacteria</taxon>
        <taxon>Bacillati</taxon>
        <taxon>Actinomycetota</taxon>
        <taxon>Actinomycetes</taxon>
        <taxon>Micrococcales</taxon>
        <taxon>Bogoriellaceae</taxon>
        <taxon>Georgenia</taxon>
    </lineage>
</organism>
<feature type="domain" description="Thioredoxin" evidence="14">
    <location>
        <begin position="4"/>
        <end position="160"/>
    </location>
</feature>
<evidence type="ECO:0000256" key="8">
    <source>
        <dbReference type="ARBA" id="ARBA00023284"/>
    </source>
</evidence>
<dbReference type="AlphaFoldDB" id="A0A7J5UMP1"/>
<dbReference type="PROSITE" id="PS51352">
    <property type="entry name" value="THIOREDOXIN_2"/>
    <property type="match status" value="1"/>
</dbReference>
<dbReference type="RefSeq" id="WP_152202142.1">
    <property type="nucleotide sequence ID" value="NZ_VUKF01000011.1"/>
</dbReference>
<evidence type="ECO:0000256" key="2">
    <source>
        <dbReference type="ARBA" id="ARBA00011245"/>
    </source>
</evidence>
<dbReference type="PIRSF" id="PIRSF000239">
    <property type="entry name" value="AHPC"/>
    <property type="match status" value="1"/>
</dbReference>
<dbReference type="GO" id="GO:0045454">
    <property type="term" value="P:cell redox homeostasis"/>
    <property type="evidence" value="ECO:0007669"/>
    <property type="project" value="TreeGrafter"/>
</dbReference>
<evidence type="ECO:0000256" key="7">
    <source>
        <dbReference type="ARBA" id="ARBA00023157"/>
    </source>
</evidence>
<name>A0A7J5UMP1_9MICO</name>
<dbReference type="FunFam" id="3.40.30.10:FF:000007">
    <property type="entry name" value="Thioredoxin-dependent thiol peroxidase"/>
    <property type="match status" value="1"/>
</dbReference>
<dbReference type="PANTHER" id="PTHR42801">
    <property type="entry name" value="THIOREDOXIN-DEPENDENT PEROXIDE REDUCTASE"/>
    <property type="match status" value="1"/>
</dbReference>
<evidence type="ECO:0000256" key="10">
    <source>
        <dbReference type="ARBA" id="ARBA00038489"/>
    </source>
</evidence>
<evidence type="ECO:0000256" key="13">
    <source>
        <dbReference type="PIRSR" id="PIRSR000239-1"/>
    </source>
</evidence>
<evidence type="ECO:0000313" key="15">
    <source>
        <dbReference type="EMBL" id="KAE8763646.1"/>
    </source>
</evidence>
<evidence type="ECO:0000256" key="11">
    <source>
        <dbReference type="ARBA" id="ARBA00041373"/>
    </source>
</evidence>
<feature type="active site" description="Cysteine sulfenic acid (-SOH) intermediate; for peroxidase activity" evidence="13">
    <location>
        <position position="49"/>
    </location>
</feature>
<proteinExistence type="inferred from homology"/>
<dbReference type="CDD" id="cd03017">
    <property type="entry name" value="PRX_BCP"/>
    <property type="match status" value="1"/>
</dbReference>
<dbReference type="Proteomes" id="UP000451860">
    <property type="component" value="Unassembled WGS sequence"/>
</dbReference>